<evidence type="ECO:0000313" key="2">
    <source>
        <dbReference type="EMBL" id="CAE7404614.1"/>
    </source>
</evidence>
<evidence type="ECO:0000256" key="1">
    <source>
        <dbReference type="SAM" id="MobiDB-lite"/>
    </source>
</evidence>
<accession>A0A812QUL0</accession>
<dbReference type="Proteomes" id="UP000649617">
    <property type="component" value="Unassembled WGS sequence"/>
</dbReference>
<proteinExistence type="predicted"/>
<sequence length="921" mass="101133">MGETSEAPKKLPVAEKTARIANQRQRLKGLVFQEELEPAYCLIDAVAHQVEVNHVAWIPPSKCPKRDQELRLGGKEKSKVLTLHENTVTLAPVADQLTASRATSLEIQWCLQRRGLAYDMNQVISWETHESWVSYLMQRLTREAPPNYASVGINQILKADSELFLLIAKEITQVRADSTGKMPVDEAMQKLRHDPRVVMHLLPLPKGQSSSAAPVDETEPSRGRKRQRERTGGLLAPVKTANLPKELQDCPHLTHSDGNQGMEPGSAGLNQPTREKEKEAKELDLEKDRAKPKSDNQRHDGPSYVFEPFVESNFASELSEAESLAVKLLRQGALDGSSFITGAFRHGSHNHIAALTSFAGGGIRVYRADSTEDLSFGASGTLQFDAHFDHETLPWSLGDRLVLVAFSVGCIENLEPESFNLLHSFGIPLPCDIRHAKPSELATTGEPDLGMCLEIFSGSARLSMAMQAAGFQVLAFDHKASSAFPTQLLDLTSPEHQDALCEIIVDNASRLQHIHIAPPCGTCSAARERPIPGFAEAGLASPAPLRDAENPMGLPDLQGTDLIRVTQANCLYTFVCHLVQLAKSLGVAVSIENPGNSWMWYLPPFLDLFTEVAGELLPAFDSETSVRVCGMCTPSNFGETCEVVWLSGWMKNANLFVPDPRPPKTTLPTQMSTAEARNKATLAKVASHVCDDIALAAWEETTQELEKGWIFEDKQPNLDSCLISRRFGVRQGAKVRVIDDLHGVEFISALLSKALDDPRSADAIVEGKTLDLTSAYKQYAVAPEDREVFRLAAFNPSTKEVKVFGACSLPFGTTGSVSGFLRTAAATWHLGVVKVGLAWCNYFDDYPMLSLRSHACQSDQCAKRLLDLLELAYATSDKKATEFSTVFRALGLLFDLSKFGPRGTTHLSPELRESLTFLLDK</sequence>
<feature type="region of interest" description="Disordered" evidence="1">
    <location>
        <begin position="203"/>
        <end position="302"/>
    </location>
</feature>
<evidence type="ECO:0000313" key="3">
    <source>
        <dbReference type="Proteomes" id="UP000649617"/>
    </source>
</evidence>
<comment type="caution">
    <text evidence="2">The sequence shown here is derived from an EMBL/GenBank/DDBJ whole genome shotgun (WGS) entry which is preliminary data.</text>
</comment>
<dbReference type="InterPro" id="IPR043502">
    <property type="entry name" value="DNA/RNA_pol_sf"/>
</dbReference>
<keyword evidence="3" id="KW-1185">Reference proteome</keyword>
<feature type="compositionally biased region" description="Basic and acidic residues" evidence="1">
    <location>
        <begin position="273"/>
        <end position="301"/>
    </location>
</feature>
<feature type="non-terminal residue" evidence="2">
    <location>
        <position position="921"/>
    </location>
</feature>
<organism evidence="2 3">
    <name type="scientific">Symbiodinium pilosum</name>
    <name type="common">Dinoflagellate</name>
    <dbReference type="NCBI Taxonomy" id="2952"/>
    <lineage>
        <taxon>Eukaryota</taxon>
        <taxon>Sar</taxon>
        <taxon>Alveolata</taxon>
        <taxon>Dinophyceae</taxon>
        <taxon>Suessiales</taxon>
        <taxon>Symbiodiniaceae</taxon>
        <taxon>Symbiodinium</taxon>
    </lineage>
</organism>
<dbReference type="OrthoDB" id="410733at2759"/>
<protein>
    <submittedName>
        <fullName evidence="2">Uncharacterized protein</fullName>
    </submittedName>
</protein>
<gene>
    <name evidence="2" type="ORF">SPIL2461_LOCUS9979</name>
</gene>
<dbReference type="EMBL" id="CAJNIZ010017945">
    <property type="protein sequence ID" value="CAE7404614.1"/>
    <property type="molecule type" value="Genomic_DNA"/>
</dbReference>
<dbReference type="AlphaFoldDB" id="A0A812QUL0"/>
<feature type="compositionally biased region" description="Basic and acidic residues" evidence="1">
    <location>
        <begin position="246"/>
        <end position="255"/>
    </location>
</feature>
<dbReference type="SUPFAM" id="SSF56672">
    <property type="entry name" value="DNA/RNA polymerases"/>
    <property type="match status" value="1"/>
</dbReference>
<reference evidence="2" key="1">
    <citation type="submission" date="2021-02" db="EMBL/GenBank/DDBJ databases">
        <authorList>
            <person name="Dougan E. K."/>
            <person name="Rhodes N."/>
            <person name="Thang M."/>
            <person name="Chan C."/>
        </authorList>
    </citation>
    <scope>NUCLEOTIDE SEQUENCE</scope>
</reference>
<name>A0A812QUL0_SYMPI</name>